<dbReference type="SMART" id="SM00382">
    <property type="entry name" value="AAA"/>
    <property type="match status" value="1"/>
</dbReference>
<evidence type="ECO:0000256" key="1">
    <source>
        <dbReference type="ARBA" id="ARBA00022741"/>
    </source>
</evidence>
<protein>
    <recommendedName>
        <fullName evidence="4">ABC transporter domain-containing protein</fullName>
    </recommendedName>
</protein>
<dbReference type="RefSeq" id="WP_087360471.1">
    <property type="nucleotide sequence ID" value="NZ_AP031415.1"/>
</dbReference>
<proteinExistence type="predicted"/>
<keyword evidence="1" id="KW-0547">Nucleotide-binding</keyword>
<keyword evidence="3" id="KW-0472">Membrane</keyword>
<keyword evidence="6" id="KW-1185">Reference proteome</keyword>
<name>A0A1Y4SL69_9FIRM</name>
<dbReference type="GO" id="GO:0016887">
    <property type="term" value="F:ATP hydrolysis activity"/>
    <property type="evidence" value="ECO:0007669"/>
    <property type="project" value="InterPro"/>
</dbReference>
<dbReference type="PROSITE" id="PS00211">
    <property type="entry name" value="ABC_TRANSPORTER_1"/>
    <property type="match status" value="1"/>
</dbReference>
<dbReference type="SUPFAM" id="SSF52540">
    <property type="entry name" value="P-loop containing nucleoside triphosphate hydrolases"/>
    <property type="match status" value="1"/>
</dbReference>
<dbReference type="GO" id="GO:0022857">
    <property type="term" value="F:transmembrane transporter activity"/>
    <property type="evidence" value="ECO:0007669"/>
    <property type="project" value="TreeGrafter"/>
</dbReference>
<dbReference type="PANTHER" id="PTHR24220">
    <property type="entry name" value="IMPORT ATP-BINDING PROTEIN"/>
    <property type="match status" value="1"/>
</dbReference>
<dbReference type="InterPro" id="IPR003593">
    <property type="entry name" value="AAA+_ATPase"/>
</dbReference>
<evidence type="ECO:0000256" key="2">
    <source>
        <dbReference type="ARBA" id="ARBA00022840"/>
    </source>
</evidence>
<feature type="transmembrane region" description="Helical" evidence="3">
    <location>
        <begin position="482"/>
        <end position="503"/>
    </location>
</feature>
<dbReference type="OrthoDB" id="1653757at2"/>
<dbReference type="GO" id="GO:0005886">
    <property type="term" value="C:plasma membrane"/>
    <property type="evidence" value="ECO:0007669"/>
    <property type="project" value="TreeGrafter"/>
</dbReference>
<dbReference type="Proteomes" id="UP000195305">
    <property type="component" value="Unassembled WGS sequence"/>
</dbReference>
<dbReference type="Pfam" id="PF00005">
    <property type="entry name" value="ABC_tran"/>
    <property type="match status" value="1"/>
</dbReference>
<dbReference type="InterPro" id="IPR003439">
    <property type="entry name" value="ABC_transporter-like_ATP-bd"/>
</dbReference>
<dbReference type="EMBL" id="NFLJ01000068">
    <property type="protein sequence ID" value="OUQ30140.1"/>
    <property type="molecule type" value="Genomic_DNA"/>
</dbReference>
<keyword evidence="3" id="KW-1133">Transmembrane helix</keyword>
<accession>A0A1Y4SL69</accession>
<evidence type="ECO:0000259" key="4">
    <source>
        <dbReference type="PROSITE" id="PS50893"/>
    </source>
</evidence>
<organism evidence="5 6">
    <name type="scientific">Massilimicrobiota timonensis</name>
    <dbReference type="NCBI Taxonomy" id="1776392"/>
    <lineage>
        <taxon>Bacteria</taxon>
        <taxon>Bacillati</taxon>
        <taxon>Bacillota</taxon>
        <taxon>Erysipelotrichia</taxon>
        <taxon>Erysipelotrichales</taxon>
        <taxon>Erysipelotrichaceae</taxon>
        <taxon>Massilimicrobiota</taxon>
    </lineage>
</organism>
<gene>
    <name evidence="5" type="ORF">B5E75_13850</name>
</gene>
<dbReference type="Gene3D" id="3.40.50.300">
    <property type="entry name" value="P-loop containing nucleotide triphosphate hydrolases"/>
    <property type="match status" value="1"/>
</dbReference>
<dbReference type="PANTHER" id="PTHR24220:SF86">
    <property type="entry name" value="ABC TRANSPORTER ABCH.1"/>
    <property type="match status" value="1"/>
</dbReference>
<dbReference type="InterPro" id="IPR015854">
    <property type="entry name" value="ABC_transpr_LolD-like"/>
</dbReference>
<dbReference type="InterPro" id="IPR017871">
    <property type="entry name" value="ABC_transporter-like_CS"/>
</dbReference>
<keyword evidence="3" id="KW-0812">Transmembrane</keyword>
<dbReference type="InterPro" id="IPR027417">
    <property type="entry name" value="P-loop_NTPase"/>
</dbReference>
<evidence type="ECO:0000256" key="3">
    <source>
        <dbReference type="SAM" id="Phobius"/>
    </source>
</evidence>
<feature type="domain" description="ABC transporter" evidence="4">
    <location>
        <begin position="1"/>
        <end position="234"/>
    </location>
</feature>
<feature type="transmembrane region" description="Helical" evidence="3">
    <location>
        <begin position="538"/>
        <end position="557"/>
    </location>
</feature>
<dbReference type="AlphaFoldDB" id="A0A1Y4SL69"/>
<evidence type="ECO:0000313" key="5">
    <source>
        <dbReference type="EMBL" id="OUQ30140.1"/>
    </source>
</evidence>
<sequence length="599" mass="70560">MIQLNHIHIEYDKILLNNASMTIYPSQVTLIQGRSGTGKTSLLYQIGCISKKISCEYNYQNLHLHQLNEEQLALIRKNDIGYVLQDYLLFDHYDVLGNLKHACMLNDISKTEEELQKLLQTVKLHISLHQRISELSGGEKQRLAIACALLKNPTILILDEPTSALDVKNERLIFQILQDIAHQQNIYIIIASHSYIAADYADSIYQIKEQKLIANKQEKTEKQASITRRKSISQHFYHNYIKHFQKAYRFMHVLILLVFIIAVSSLCISYQIIENNILMNAQLLDRMSYNQLFITQNPNNIYLDSDIKEITSKPSLQNIQSIYPVYQYRATLNHIDHYLLPIYEENQFDNELSQMNPSQTHYNEIITSPSNYQNLIPFFYDDQQFQLSLGNNSEIFHLYGLFKENFIPPFLYKDSHYLYISHHTLETLAKEKQLPVVGYTVFCKNLTTLNQVKQTLIKQGYGINNQFQKGDELYQIQKDLNFLRLTIVIIIMVLSVFSLCILFHHYIMIRKKEFALLKINGLSQKNIYYLIHYELKYFLFYGYFIPSIMIIICLYLFKLSISLYMLFTIYGIMILLWIICYSIHQFYISRLTPEEILRH</sequence>
<feature type="transmembrane region" description="Helical" evidence="3">
    <location>
        <begin position="563"/>
        <end position="583"/>
    </location>
</feature>
<dbReference type="PROSITE" id="PS50893">
    <property type="entry name" value="ABC_TRANSPORTER_2"/>
    <property type="match status" value="1"/>
</dbReference>
<keyword evidence="2" id="KW-0067">ATP-binding</keyword>
<feature type="transmembrane region" description="Helical" evidence="3">
    <location>
        <begin position="250"/>
        <end position="273"/>
    </location>
</feature>
<dbReference type="GO" id="GO:0005524">
    <property type="term" value="F:ATP binding"/>
    <property type="evidence" value="ECO:0007669"/>
    <property type="project" value="UniProtKB-KW"/>
</dbReference>
<comment type="caution">
    <text evidence="5">The sequence shown here is derived from an EMBL/GenBank/DDBJ whole genome shotgun (WGS) entry which is preliminary data.</text>
</comment>
<reference evidence="5 6" key="1">
    <citation type="journal article" date="2018" name="BMC Genomics">
        <title>Whole genome sequencing and function prediction of 133 gut anaerobes isolated from chicken caecum in pure cultures.</title>
        <authorList>
            <person name="Medvecky M."/>
            <person name="Cejkova D."/>
            <person name="Polansky O."/>
            <person name="Karasova D."/>
            <person name="Kubasova T."/>
            <person name="Cizek A."/>
            <person name="Rychlik I."/>
        </authorList>
    </citation>
    <scope>NUCLEOTIDE SEQUENCE [LARGE SCALE GENOMIC DNA]</scope>
    <source>
        <strain evidence="5 6">An13</strain>
    </source>
</reference>
<evidence type="ECO:0000313" key="6">
    <source>
        <dbReference type="Proteomes" id="UP000195305"/>
    </source>
</evidence>